<dbReference type="EMBL" id="PYZR01000144">
    <property type="protein sequence ID" value="PTF65554.1"/>
    <property type="molecule type" value="Genomic_DNA"/>
</dbReference>
<evidence type="ECO:0000313" key="2">
    <source>
        <dbReference type="Proteomes" id="UP000241208"/>
    </source>
</evidence>
<sequence length="87" mass="10321">MRRMFLLDLLNLFFIATGYMLMITLILFSFDFLQIQTTGSVFLESLSAITIFQFFSNPIFNGLFTLFLIISFLLFLYKAFELYQKEK</sequence>
<reference evidence="1 2" key="1">
    <citation type="journal article" date="2016" name="Front. Microbiol.">
        <title>Comprehensive Phylogenetic Analysis of Bovine Non-aureus Staphylococci Species Based on Whole-Genome Sequencing.</title>
        <authorList>
            <person name="Naushad S."/>
            <person name="Barkema H.W."/>
            <person name="Luby C."/>
            <person name="Condas L.A."/>
            <person name="Nobrega D.B."/>
            <person name="Carson D.A."/>
            <person name="De Buck J."/>
        </authorList>
    </citation>
    <scope>NUCLEOTIDE SEQUENCE [LARGE SCALE GENOMIC DNA]</scope>
    <source>
        <strain evidence="1 2">SNUC 3829</strain>
    </source>
</reference>
<gene>
    <name evidence="1" type="ORF">BUY34_10695</name>
</gene>
<name>A0A2T4LQD8_9STAP</name>
<organism evidence="1 2">
    <name type="scientific">Staphylococcus cohnii</name>
    <dbReference type="NCBI Taxonomy" id="29382"/>
    <lineage>
        <taxon>Bacteria</taxon>
        <taxon>Bacillati</taxon>
        <taxon>Bacillota</taxon>
        <taxon>Bacilli</taxon>
        <taxon>Bacillales</taxon>
        <taxon>Staphylococcaceae</taxon>
        <taxon>Staphylococcus</taxon>
        <taxon>Staphylococcus cohnii species complex</taxon>
    </lineage>
</organism>
<proteinExistence type="predicted"/>
<dbReference type="Proteomes" id="UP000241208">
    <property type="component" value="Unassembled WGS sequence"/>
</dbReference>
<dbReference type="AlphaFoldDB" id="A0A2T4LQD8"/>
<comment type="caution">
    <text evidence="1">The sequence shown here is derived from an EMBL/GenBank/DDBJ whole genome shotgun (WGS) entry which is preliminary data.</text>
</comment>
<accession>A0A2T4LQD8</accession>
<dbReference type="RefSeq" id="WP_107384230.1">
    <property type="nucleotide sequence ID" value="NZ_CP126540.1"/>
</dbReference>
<protein>
    <submittedName>
        <fullName evidence="1">Uncharacterized protein</fullName>
    </submittedName>
</protein>
<evidence type="ECO:0000313" key="1">
    <source>
        <dbReference type="EMBL" id="PTF65554.1"/>
    </source>
</evidence>